<name>A0A3M4B507_9PSED</name>
<evidence type="ECO:0000313" key="3">
    <source>
        <dbReference type="EMBL" id="RMP13545.1"/>
    </source>
</evidence>
<evidence type="ECO:0000259" key="2">
    <source>
        <dbReference type="Pfam" id="PF20178"/>
    </source>
</evidence>
<dbReference type="EMBL" id="RBQE01000074">
    <property type="protein sequence ID" value="RMP13545.1"/>
    <property type="molecule type" value="Genomic_DNA"/>
</dbReference>
<evidence type="ECO:0000313" key="4">
    <source>
        <dbReference type="Proteomes" id="UP000281604"/>
    </source>
</evidence>
<proteinExistence type="predicted"/>
<dbReference type="RefSeq" id="WP_058408264.1">
    <property type="nucleotide sequence ID" value="NZ_RBQE01000074.1"/>
</dbReference>
<dbReference type="AlphaFoldDB" id="A0A3M4B507"/>
<accession>A0A3M4B507</accession>
<dbReference type="InterPro" id="IPR046673">
    <property type="entry name" value="ToxA_N"/>
</dbReference>
<feature type="region of interest" description="Disordered" evidence="1">
    <location>
        <begin position="957"/>
        <end position="981"/>
    </location>
</feature>
<organism evidence="3 4">
    <name type="scientific">Pseudomonas syringae pv. persicae</name>
    <dbReference type="NCBI Taxonomy" id="237306"/>
    <lineage>
        <taxon>Bacteria</taxon>
        <taxon>Pseudomonadati</taxon>
        <taxon>Pseudomonadota</taxon>
        <taxon>Gammaproteobacteria</taxon>
        <taxon>Pseudomonadales</taxon>
        <taxon>Pseudomonadaceae</taxon>
        <taxon>Pseudomonas</taxon>
    </lineage>
</organism>
<sequence>MLKAAPMGKLARSNEQKSLGPDRFTPSTVAVREHRTRERADRIIDQFVERFTEKDFFPEDGEGALFSLLVQLPDWPADLSIRIHNENDEVLAVFLKGSDESVVQDSIVLTQNGDAYIVPDNVQVADDEPLLRWVFSQLPAGSSVGMGGNFPGSGSDAGRIVTLREQIAGLAKDQRPLLFDALVAADEGTSKGQLDTREHNPFLPLWVRQQTPLSPALSVLCALCPEVPAGRLEELLQQMPLTEQEEADFLNNLVLPDAFGEAMNISLDEWSNSLAIDGLSRTRSFNSYTDELARSIVRELLAAESGRDVLIFDAGASNYAPADTDDNRIILLHDNYGNYSAKDTGNGEITSFKQGTDSFYLAISSQLKADERASLGMQFEQDVQGFRDVLTRRAIEENRGWFDPGKPTEIESGFLPDWFANATAAEKQSWKMAVQDYSQALLEAQAPDLLDPSGYAQPDQLRKYARQKLQERILLDHGIAVDPDHISVHTVSIEIDPGIIIDTDYEYIGPSELEPHYETHERSLTDLSLENIALTNINFLLTSRAFDDQGQLVSFLNAGYLFGLIRDLNIGEDYSRYLRTVLSTSASGQWHRERYARVMRAQMRLDVIEAKMAGDFLGHGGLPPELASRGYKWVAAVLDHPTDSDDRATVEGHRIQVSQLSINDVSLSGVLVIGAESRSSVAAFVVFTPQAPDGICFREMSDPQEFQQRILLEPGLLDYLVGRAPLASRDDVRRILTVRRETLFMELQPCTGSFLEAVYDSEVGRVISAVDEQTNTNWETYWESAWEITKVVGDIVLTFAPFKVRLPIAALRSFYAIWQGVAKAGGEEQGAPLYFVQAALLLADGLTLPRARRVQTSSTTSIGRSVLDPKTAVAKTPGGLKLLDSGFYNGVYEKTHEGAPSRFYAVQQGKTYAVRYDVDFAAWRVIDPRRPDAHYQLPIQLDRQGVWVHASAGLRGGNKRLKGRPSSGSGSDGDSSDSNRVKRYKVGTDGFFASRRFRHAENDLPNDDLEAAVKKAVDRYVLDGNGSLHKYGKSQFSLDLPGIGRSTGRGAWRLILAPAEKGVIKAFDVIDPHK</sequence>
<feature type="region of interest" description="Disordered" evidence="1">
    <location>
        <begin position="1"/>
        <end position="26"/>
    </location>
</feature>
<dbReference type="Pfam" id="PF20178">
    <property type="entry name" value="ToxA_N"/>
    <property type="match status" value="1"/>
</dbReference>
<protein>
    <recommendedName>
        <fullName evidence="2">Dermonecrotic toxin N-terminal domain-containing protein</fullName>
    </recommendedName>
</protein>
<feature type="compositionally biased region" description="Low complexity" evidence="1">
    <location>
        <begin position="964"/>
        <end position="978"/>
    </location>
</feature>
<comment type="caution">
    <text evidence="3">The sequence shown here is derived from an EMBL/GenBank/DDBJ whole genome shotgun (WGS) entry which is preliminary data.</text>
</comment>
<evidence type="ECO:0000256" key="1">
    <source>
        <dbReference type="SAM" id="MobiDB-lite"/>
    </source>
</evidence>
<dbReference type="Proteomes" id="UP000281604">
    <property type="component" value="Unassembled WGS sequence"/>
</dbReference>
<reference evidence="3 4" key="1">
    <citation type="submission" date="2018-08" db="EMBL/GenBank/DDBJ databases">
        <title>Recombination of ecologically and evolutionarily significant loci maintains genetic cohesion in the Pseudomonas syringae species complex.</title>
        <authorList>
            <person name="Dillon M."/>
            <person name="Thakur S."/>
            <person name="Almeida R.N.D."/>
            <person name="Weir B.S."/>
            <person name="Guttman D.S."/>
        </authorList>
    </citation>
    <scope>NUCLEOTIDE SEQUENCE [LARGE SCALE GENOMIC DNA]</scope>
    <source>
        <strain evidence="3 4">ICMP 3706</strain>
    </source>
</reference>
<gene>
    <name evidence="3" type="ORF">ALQ30_00800</name>
</gene>
<feature type="domain" description="Dermonecrotic toxin N-terminal" evidence="2">
    <location>
        <begin position="460"/>
        <end position="726"/>
    </location>
</feature>